<dbReference type="RefSeq" id="WP_203838894.1">
    <property type="nucleotide sequence ID" value="NZ_BAAATV010000002.1"/>
</dbReference>
<reference evidence="3 4" key="1">
    <citation type="submission" date="2021-01" db="EMBL/GenBank/DDBJ databases">
        <title>Whole genome shotgun sequence of Actinoplanes humidus NBRC 14915.</title>
        <authorList>
            <person name="Komaki H."/>
            <person name="Tamura T."/>
        </authorList>
    </citation>
    <scope>NUCLEOTIDE SEQUENCE [LARGE SCALE GENOMIC DNA]</scope>
    <source>
        <strain evidence="3 4">NBRC 14915</strain>
    </source>
</reference>
<dbReference type="PANTHER" id="PTHR43477:SF1">
    <property type="entry name" value="DIHYDROANTICAPSIN 7-DEHYDROGENASE"/>
    <property type="match status" value="1"/>
</dbReference>
<dbReference type="PRINTS" id="PR00081">
    <property type="entry name" value="GDHRDH"/>
</dbReference>
<dbReference type="InterPro" id="IPR002347">
    <property type="entry name" value="SDR_fam"/>
</dbReference>
<dbReference type="SUPFAM" id="SSF51735">
    <property type="entry name" value="NAD(P)-binding Rossmann-fold domains"/>
    <property type="match status" value="1"/>
</dbReference>
<accession>A0ABQ3ZT93</accession>
<proteinExistence type="inferred from homology"/>
<evidence type="ECO:0000256" key="1">
    <source>
        <dbReference type="ARBA" id="ARBA00006484"/>
    </source>
</evidence>
<comment type="caution">
    <text evidence="3">The sequence shown here is derived from an EMBL/GenBank/DDBJ whole genome shotgun (WGS) entry which is preliminary data.</text>
</comment>
<protein>
    <submittedName>
        <fullName evidence="3">Short-chain dehydrogenase</fullName>
    </submittedName>
</protein>
<name>A0ABQ3ZT93_9ACTN</name>
<dbReference type="Gene3D" id="3.40.50.720">
    <property type="entry name" value="NAD(P)-binding Rossmann-like Domain"/>
    <property type="match status" value="1"/>
</dbReference>
<evidence type="ECO:0000313" key="3">
    <source>
        <dbReference type="EMBL" id="GIE21791.1"/>
    </source>
</evidence>
<dbReference type="PANTHER" id="PTHR43477">
    <property type="entry name" value="DIHYDROANTICAPSIN 7-DEHYDROGENASE"/>
    <property type="match status" value="1"/>
</dbReference>
<evidence type="ECO:0000256" key="2">
    <source>
        <dbReference type="ARBA" id="ARBA00023002"/>
    </source>
</evidence>
<keyword evidence="4" id="KW-1185">Reference proteome</keyword>
<dbReference type="Proteomes" id="UP000603200">
    <property type="component" value="Unassembled WGS sequence"/>
</dbReference>
<dbReference type="EMBL" id="BOMN01000060">
    <property type="protein sequence ID" value="GIE21791.1"/>
    <property type="molecule type" value="Genomic_DNA"/>
</dbReference>
<gene>
    <name evidence="3" type="ORF">Ahu01nite_048930</name>
</gene>
<dbReference type="InterPro" id="IPR036291">
    <property type="entry name" value="NAD(P)-bd_dom_sf"/>
</dbReference>
<dbReference type="InterPro" id="IPR051122">
    <property type="entry name" value="SDR_DHRS6-like"/>
</dbReference>
<dbReference type="Pfam" id="PF13561">
    <property type="entry name" value="adh_short_C2"/>
    <property type="match status" value="1"/>
</dbReference>
<sequence>MSLASNSRVVIIGGTSGIGLAVATAAAGTGAEVVIGSRSAQSVERALAQLPGTTKGHTVDVTSAESLTSFFAWAGDFDHLVYTAGDDLVRMPISDYTPDQAQRFFDIRLFRALDSVRAALPTIRPTGSITLTSGAAAFRGGPGMLLGATVSGAVISAGRSLAAELSPVRVNVVAPGVVRTPLWAAMPQPEQEALFAGAGAHTLLGRIAELDDVAKTYLHLMDQNSTTGTVTLVDSGSVLK</sequence>
<organism evidence="3 4">
    <name type="scientific">Winogradskya humida</name>
    <dbReference type="NCBI Taxonomy" id="113566"/>
    <lineage>
        <taxon>Bacteria</taxon>
        <taxon>Bacillati</taxon>
        <taxon>Actinomycetota</taxon>
        <taxon>Actinomycetes</taxon>
        <taxon>Micromonosporales</taxon>
        <taxon>Micromonosporaceae</taxon>
        <taxon>Winogradskya</taxon>
    </lineage>
</organism>
<evidence type="ECO:0000313" key="4">
    <source>
        <dbReference type="Proteomes" id="UP000603200"/>
    </source>
</evidence>
<keyword evidence="2" id="KW-0560">Oxidoreductase</keyword>
<comment type="similarity">
    <text evidence="1">Belongs to the short-chain dehydrogenases/reductases (SDR) family.</text>
</comment>